<dbReference type="InterPro" id="IPR011146">
    <property type="entry name" value="HIT-like"/>
</dbReference>
<dbReference type="EC" id="3.6.1.29" evidence="3"/>
<comment type="caution">
    <text evidence="1">Lacks conserved residue(s) required for the propagation of feature annotation.</text>
</comment>
<evidence type="ECO:0000259" key="2">
    <source>
        <dbReference type="PROSITE" id="PS51084"/>
    </source>
</evidence>
<dbReference type="Pfam" id="PF01230">
    <property type="entry name" value="HIT"/>
    <property type="match status" value="1"/>
</dbReference>
<dbReference type="OrthoDB" id="680339at2759"/>
<dbReference type="InterPro" id="IPR051884">
    <property type="entry name" value="Bis(5'-adenosyl)-TPase_reg"/>
</dbReference>
<protein>
    <submittedName>
        <fullName evidence="3">Histidine triad domain-containing protein</fullName>
        <ecNumber evidence="3">3.6.1.29</ecNumber>
    </submittedName>
</protein>
<dbReference type="SUPFAM" id="SSF54197">
    <property type="entry name" value="HIT-like"/>
    <property type="match status" value="1"/>
</dbReference>
<evidence type="ECO:0000313" key="3">
    <source>
        <dbReference type="EMBL" id="KFG42896.1"/>
    </source>
</evidence>
<dbReference type="PANTHER" id="PTHR46243:SF1">
    <property type="entry name" value="BIS(5'-ADENOSYL)-TRIPHOSPHATASE"/>
    <property type="match status" value="1"/>
</dbReference>
<sequence length="221" mass="24006">MTACSTALAACSAANGAALACSSSLWRLLGTATCELRKHASSSSPSSVPFWPEPVSFCGASVPADRVFFCTSRSFAMLAPRPVLPGHAIVTPRREVKALYELSPEEVDDLFLATQVVSYILNRVTGTDSCTMLLQQGEAAGQCLPQLYVHLVPRRKDDLSNNDDIYPLLEKSLPFPLDEEGALHEDEPKSKSLQAADFREWILQMAADKQPLPSRPAEVSI</sequence>
<evidence type="ECO:0000256" key="1">
    <source>
        <dbReference type="PROSITE-ProRule" id="PRU00464"/>
    </source>
</evidence>
<organism evidence="3 4">
    <name type="scientific">Toxoplasma gondii p89</name>
    <dbReference type="NCBI Taxonomy" id="943119"/>
    <lineage>
        <taxon>Eukaryota</taxon>
        <taxon>Sar</taxon>
        <taxon>Alveolata</taxon>
        <taxon>Apicomplexa</taxon>
        <taxon>Conoidasida</taxon>
        <taxon>Coccidia</taxon>
        <taxon>Eucoccidiorida</taxon>
        <taxon>Eimeriorina</taxon>
        <taxon>Sarcocystidae</taxon>
        <taxon>Toxoplasma</taxon>
    </lineage>
</organism>
<dbReference type="AlphaFoldDB" id="A0A086KES8"/>
<dbReference type="PANTHER" id="PTHR46243">
    <property type="entry name" value="BIS(5'-ADENOSYL)-TRIPHOSPHATASE"/>
    <property type="match status" value="1"/>
</dbReference>
<dbReference type="EMBL" id="AEYI02000985">
    <property type="protein sequence ID" value="KFG42896.1"/>
    <property type="molecule type" value="Genomic_DNA"/>
</dbReference>
<dbReference type="GO" id="GO:0047710">
    <property type="term" value="F:bis(5'-adenosyl)-triphosphatase activity"/>
    <property type="evidence" value="ECO:0007669"/>
    <property type="project" value="UniProtKB-EC"/>
</dbReference>
<dbReference type="InterPro" id="IPR036265">
    <property type="entry name" value="HIT-like_sf"/>
</dbReference>
<proteinExistence type="predicted"/>
<accession>A0A086KES8</accession>
<name>A0A086KES8_TOXGO</name>
<keyword evidence="3" id="KW-0378">Hydrolase</keyword>
<dbReference type="PROSITE" id="PS51084">
    <property type="entry name" value="HIT_2"/>
    <property type="match status" value="1"/>
</dbReference>
<feature type="domain" description="HIT" evidence="2">
    <location>
        <begin position="53"/>
        <end position="161"/>
    </location>
</feature>
<dbReference type="Proteomes" id="UP000028828">
    <property type="component" value="Unassembled WGS sequence"/>
</dbReference>
<reference evidence="3 4" key="1">
    <citation type="submission" date="2014-03" db="EMBL/GenBank/DDBJ databases">
        <authorList>
            <person name="Sibley D."/>
            <person name="Venepally P."/>
            <person name="Karamycheva S."/>
            <person name="Hadjithomas M."/>
            <person name="Khan A."/>
            <person name="Brunk B."/>
            <person name="Roos D."/>
            <person name="Caler E."/>
            <person name="Lorenzi H."/>
        </authorList>
    </citation>
    <scope>NUCLEOTIDE SEQUENCE [LARGE SCALE GENOMIC DNA]</scope>
    <source>
        <strain evidence="4">p89</strain>
    </source>
</reference>
<dbReference type="VEuPathDB" id="ToxoDB:TGP89_225420"/>
<comment type="caution">
    <text evidence="3">The sequence shown here is derived from an EMBL/GenBank/DDBJ whole genome shotgun (WGS) entry which is preliminary data.</text>
</comment>
<evidence type="ECO:0000313" key="4">
    <source>
        <dbReference type="Proteomes" id="UP000028828"/>
    </source>
</evidence>
<dbReference type="Gene3D" id="3.30.428.10">
    <property type="entry name" value="HIT-like"/>
    <property type="match status" value="1"/>
</dbReference>
<gene>
    <name evidence="3" type="ORF">TGP89_225420</name>
</gene>